<dbReference type="STRING" id="1051891.A0A0C3QWW0"/>
<name>A0A0C3QWW0_9AGAM</name>
<feature type="region of interest" description="Disordered" evidence="6">
    <location>
        <begin position="1"/>
        <end position="20"/>
    </location>
</feature>
<dbReference type="GO" id="GO:0008483">
    <property type="term" value="F:transaminase activity"/>
    <property type="evidence" value="ECO:0007669"/>
    <property type="project" value="UniProtKB-KW"/>
</dbReference>
<dbReference type="AlphaFoldDB" id="A0A0C3QWW0"/>
<dbReference type="HOGENOM" id="CLU_017584_0_6_1"/>
<keyword evidence="4" id="KW-0808">Transferase</keyword>
<keyword evidence="5" id="KW-0663">Pyridoxal phosphate</keyword>
<evidence type="ECO:0000256" key="5">
    <source>
        <dbReference type="ARBA" id="ARBA00022898"/>
    </source>
</evidence>
<dbReference type="InterPro" id="IPR015421">
    <property type="entry name" value="PyrdxlP-dep_Trfase_major"/>
</dbReference>
<sequence>MSSKDPEYSTSNPNTRILPPSYYDRYLSDKARRCPPSPFAKLNGPSRIPGMLSLFAGRPSSETFPYRALTLTISHPDIPNRDKSSRVELDGDLLGEALQYSDTGGIRRFVDWLYGLQERYHKRRHHDEGWSSSVGCGSQDLLFKLFMCLLDEGDSILVESPVYAGVIPIFHLLKCHATEVATDPDGIVADDLERVLRNWPKDRPKPKLLYTVPYGCNPTGASTTFERRVKVLNLAREFGFLIFEDDPYFYLYYGDPPRSPSYFQLEKEIPGTIGHVMRFDSFSKILSSGMRVGFVSGPTAIITAMNRLTASSMVHAPGLAQAVTYSLLNHWGYEGFQQHLDYLSSVYRRKRDLFMAAMQKHLTGLAEWSIPEAGLFVWFKVFLPPVPESKEGDSEDLIVRRALKEKVLALPGTSFFTDGRTSAYVRASFTMIPEEYFDEAMRRLAKVVEEAREEAGLQTRL</sequence>
<evidence type="ECO:0000256" key="2">
    <source>
        <dbReference type="ARBA" id="ARBA00007441"/>
    </source>
</evidence>
<reference evidence="8 9" key="1">
    <citation type="submission" date="2014-04" db="EMBL/GenBank/DDBJ databases">
        <authorList>
            <consortium name="DOE Joint Genome Institute"/>
            <person name="Kuo A."/>
            <person name="Girlanda M."/>
            <person name="Perotto S."/>
            <person name="Kohler A."/>
            <person name="Nagy L.G."/>
            <person name="Floudas D."/>
            <person name="Copeland A."/>
            <person name="Barry K.W."/>
            <person name="Cichocki N."/>
            <person name="Veneault-Fourrey C."/>
            <person name="LaButti K."/>
            <person name="Lindquist E.A."/>
            <person name="Lipzen A."/>
            <person name="Lundell T."/>
            <person name="Morin E."/>
            <person name="Murat C."/>
            <person name="Sun H."/>
            <person name="Tunlid A."/>
            <person name="Henrissat B."/>
            <person name="Grigoriev I.V."/>
            <person name="Hibbett D.S."/>
            <person name="Martin F."/>
            <person name="Nordberg H.P."/>
            <person name="Cantor M.N."/>
            <person name="Hua S.X."/>
        </authorList>
    </citation>
    <scope>NUCLEOTIDE SEQUENCE [LARGE SCALE GENOMIC DNA]</scope>
    <source>
        <strain evidence="8 9">MUT 4182</strain>
    </source>
</reference>
<accession>A0A0C3QWW0</accession>
<evidence type="ECO:0000256" key="4">
    <source>
        <dbReference type="ARBA" id="ARBA00022679"/>
    </source>
</evidence>
<dbReference type="InterPro" id="IPR050859">
    <property type="entry name" value="Class-I_PLP-dep_aminotransf"/>
</dbReference>
<evidence type="ECO:0000313" key="9">
    <source>
        <dbReference type="Proteomes" id="UP000054248"/>
    </source>
</evidence>
<keyword evidence="3" id="KW-0032">Aminotransferase</keyword>
<evidence type="ECO:0000256" key="6">
    <source>
        <dbReference type="SAM" id="MobiDB-lite"/>
    </source>
</evidence>
<organism evidence="8 9">
    <name type="scientific">Tulasnella calospora MUT 4182</name>
    <dbReference type="NCBI Taxonomy" id="1051891"/>
    <lineage>
        <taxon>Eukaryota</taxon>
        <taxon>Fungi</taxon>
        <taxon>Dikarya</taxon>
        <taxon>Basidiomycota</taxon>
        <taxon>Agaricomycotina</taxon>
        <taxon>Agaricomycetes</taxon>
        <taxon>Cantharellales</taxon>
        <taxon>Tulasnellaceae</taxon>
        <taxon>Tulasnella</taxon>
    </lineage>
</organism>
<dbReference type="Gene3D" id="3.40.640.10">
    <property type="entry name" value="Type I PLP-dependent aspartate aminotransferase-like (Major domain)"/>
    <property type="match status" value="1"/>
</dbReference>
<feature type="domain" description="Aminotransferase class I/classII large" evidence="7">
    <location>
        <begin position="134"/>
        <end position="444"/>
    </location>
</feature>
<dbReference type="PANTHER" id="PTHR42790:SF19">
    <property type="entry name" value="KYNURENINE_ALPHA-AMINOADIPATE AMINOTRANSFERASE, MITOCHONDRIAL"/>
    <property type="match status" value="1"/>
</dbReference>
<evidence type="ECO:0000256" key="3">
    <source>
        <dbReference type="ARBA" id="ARBA00022576"/>
    </source>
</evidence>
<evidence type="ECO:0000259" key="7">
    <source>
        <dbReference type="Pfam" id="PF00155"/>
    </source>
</evidence>
<evidence type="ECO:0000313" key="8">
    <source>
        <dbReference type="EMBL" id="KIO34446.1"/>
    </source>
</evidence>
<dbReference type="SUPFAM" id="SSF53383">
    <property type="entry name" value="PLP-dependent transferases"/>
    <property type="match status" value="1"/>
</dbReference>
<proteinExistence type="inferred from homology"/>
<dbReference type="PANTHER" id="PTHR42790">
    <property type="entry name" value="AMINOTRANSFERASE"/>
    <property type="match status" value="1"/>
</dbReference>
<dbReference type="GO" id="GO:0030170">
    <property type="term" value="F:pyridoxal phosphate binding"/>
    <property type="evidence" value="ECO:0007669"/>
    <property type="project" value="InterPro"/>
</dbReference>
<comment type="cofactor">
    <cofactor evidence="1">
        <name>pyridoxal 5'-phosphate</name>
        <dbReference type="ChEBI" id="CHEBI:597326"/>
    </cofactor>
</comment>
<protein>
    <recommendedName>
        <fullName evidence="7">Aminotransferase class I/classII large domain-containing protein</fullName>
    </recommendedName>
</protein>
<dbReference type="InterPro" id="IPR015424">
    <property type="entry name" value="PyrdxlP-dep_Trfase"/>
</dbReference>
<keyword evidence="9" id="KW-1185">Reference proteome</keyword>
<dbReference type="InterPro" id="IPR004839">
    <property type="entry name" value="Aminotransferase_I/II_large"/>
</dbReference>
<dbReference type="EMBL" id="KN822943">
    <property type="protein sequence ID" value="KIO34446.1"/>
    <property type="molecule type" value="Genomic_DNA"/>
</dbReference>
<dbReference type="GO" id="GO:1901605">
    <property type="term" value="P:alpha-amino acid metabolic process"/>
    <property type="evidence" value="ECO:0007669"/>
    <property type="project" value="TreeGrafter"/>
</dbReference>
<reference evidence="9" key="2">
    <citation type="submission" date="2015-01" db="EMBL/GenBank/DDBJ databases">
        <title>Evolutionary Origins and Diversification of the Mycorrhizal Mutualists.</title>
        <authorList>
            <consortium name="DOE Joint Genome Institute"/>
            <consortium name="Mycorrhizal Genomics Consortium"/>
            <person name="Kohler A."/>
            <person name="Kuo A."/>
            <person name="Nagy L.G."/>
            <person name="Floudas D."/>
            <person name="Copeland A."/>
            <person name="Barry K.W."/>
            <person name="Cichocki N."/>
            <person name="Veneault-Fourrey C."/>
            <person name="LaButti K."/>
            <person name="Lindquist E.A."/>
            <person name="Lipzen A."/>
            <person name="Lundell T."/>
            <person name="Morin E."/>
            <person name="Murat C."/>
            <person name="Riley R."/>
            <person name="Ohm R."/>
            <person name="Sun H."/>
            <person name="Tunlid A."/>
            <person name="Henrissat B."/>
            <person name="Grigoriev I.V."/>
            <person name="Hibbett D.S."/>
            <person name="Martin F."/>
        </authorList>
    </citation>
    <scope>NUCLEOTIDE SEQUENCE [LARGE SCALE GENOMIC DNA]</scope>
    <source>
        <strain evidence="9">MUT 4182</strain>
    </source>
</reference>
<dbReference type="OrthoDB" id="691673at2759"/>
<dbReference type="CDD" id="cd00609">
    <property type="entry name" value="AAT_like"/>
    <property type="match status" value="1"/>
</dbReference>
<evidence type="ECO:0000256" key="1">
    <source>
        <dbReference type="ARBA" id="ARBA00001933"/>
    </source>
</evidence>
<comment type="similarity">
    <text evidence="2">Belongs to the class-I pyridoxal-phosphate-dependent aminotransferase family.</text>
</comment>
<dbReference type="Proteomes" id="UP000054248">
    <property type="component" value="Unassembled WGS sequence"/>
</dbReference>
<dbReference type="Pfam" id="PF00155">
    <property type="entry name" value="Aminotran_1_2"/>
    <property type="match status" value="1"/>
</dbReference>
<gene>
    <name evidence="8" type="ORF">M407DRAFT_16962</name>
</gene>